<name>A0ACB8UQG5_9EURO</name>
<sequence>MRSRGIFFALLLSASSALASPVAQDGPKPVVAMPSPPTQPDLPKWHGPVPDDSNKEKNCTPWELCNKNNFNAFSRVCVSPGNPGKITGQVRNIKYGGGHLGAWRKFDPKLGHFPVVFTVSVNGVGITMAGKGTTDPLSVEAPSPQPIGAGSTVNLQYTLSGGQYNQEANTVPEASCFFKLRHLIA</sequence>
<evidence type="ECO:0000313" key="1">
    <source>
        <dbReference type="EMBL" id="KAI2383005.1"/>
    </source>
</evidence>
<accession>A0ACB8UQG5</accession>
<dbReference type="EMBL" id="JALBCA010000102">
    <property type="protein sequence ID" value="KAI2383005.1"/>
    <property type="molecule type" value="Genomic_DNA"/>
</dbReference>
<proteinExistence type="predicted"/>
<reference evidence="1" key="1">
    <citation type="journal article" date="2022" name="bioRxiv">
        <title>Population genetic analysis of Ophidiomyces ophidiicola, the causative agent of snake fungal disease, indicates recent introductions to the USA.</title>
        <authorList>
            <person name="Ladner J.T."/>
            <person name="Palmer J.M."/>
            <person name="Ettinger C.L."/>
            <person name="Stajich J.E."/>
            <person name="Farrell T.M."/>
            <person name="Glorioso B.M."/>
            <person name="Lawson B."/>
            <person name="Price S.J."/>
            <person name="Stengle A.G."/>
            <person name="Grear D.A."/>
            <person name="Lorch J.M."/>
        </authorList>
    </citation>
    <scope>NUCLEOTIDE SEQUENCE</scope>
    <source>
        <strain evidence="1">NWHC 24266-5</strain>
    </source>
</reference>
<organism evidence="1">
    <name type="scientific">Ophidiomyces ophidiicola</name>
    <dbReference type="NCBI Taxonomy" id="1387563"/>
    <lineage>
        <taxon>Eukaryota</taxon>
        <taxon>Fungi</taxon>
        <taxon>Dikarya</taxon>
        <taxon>Ascomycota</taxon>
        <taxon>Pezizomycotina</taxon>
        <taxon>Eurotiomycetes</taxon>
        <taxon>Eurotiomycetidae</taxon>
        <taxon>Onygenales</taxon>
        <taxon>Onygenaceae</taxon>
        <taxon>Ophidiomyces</taxon>
    </lineage>
</organism>
<gene>
    <name evidence="1" type="ORF">LOY88_005574</name>
</gene>
<comment type="caution">
    <text evidence="1">The sequence shown here is derived from an EMBL/GenBank/DDBJ whole genome shotgun (WGS) entry which is preliminary data.</text>
</comment>
<protein>
    <submittedName>
        <fullName evidence="1">Uncharacterized protein</fullName>
    </submittedName>
</protein>